<dbReference type="STRING" id="1481914.JCM19241_5604"/>
<proteinExistence type="predicted"/>
<accession>A0A0B8QGX6</accession>
<comment type="caution">
    <text evidence="1">The sequence shown here is derived from an EMBL/GenBank/DDBJ whole genome shotgun (WGS) entry which is preliminary data.</text>
</comment>
<organism evidence="1 2">
    <name type="scientific">Vibrio ishigakensis</name>
    <dbReference type="NCBI Taxonomy" id="1481914"/>
    <lineage>
        <taxon>Bacteria</taxon>
        <taxon>Pseudomonadati</taxon>
        <taxon>Pseudomonadota</taxon>
        <taxon>Gammaproteobacteria</taxon>
        <taxon>Vibrionales</taxon>
        <taxon>Vibrionaceae</taxon>
        <taxon>Vibrio</taxon>
    </lineage>
</organism>
<dbReference type="Proteomes" id="UP000031666">
    <property type="component" value="Unassembled WGS sequence"/>
</dbReference>
<dbReference type="EMBL" id="BBSC01000002">
    <property type="protein sequence ID" value="GAM74408.1"/>
    <property type="molecule type" value="Genomic_DNA"/>
</dbReference>
<evidence type="ECO:0000313" key="1">
    <source>
        <dbReference type="EMBL" id="GAM74408.1"/>
    </source>
</evidence>
<reference evidence="1 2" key="2">
    <citation type="submission" date="2015-01" db="EMBL/GenBank/DDBJ databases">
        <authorList>
            <consortium name="NBRP consortium"/>
            <person name="Sawabe T."/>
            <person name="Meirelles P."/>
            <person name="Feng G."/>
            <person name="Sayaka M."/>
            <person name="Hattori M."/>
            <person name="Ohkuma M."/>
        </authorList>
    </citation>
    <scope>NUCLEOTIDE SEQUENCE [LARGE SCALE GENOMIC DNA]</scope>
    <source>
        <strain evidence="2">JCM 19241</strain>
    </source>
</reference>
<protein>
    <submittedName>
        <fullName evidence="1">Uncharacterized protein</fullName>
    </submittedName>
</protein>
<gene>
    <name evidence="1" type="ORF">JCM19241_5604</name>
</gene>
<dbReference type="AlphaFoldDB" id="A0A0B8QGX6"/>
<sequence length="84" mass="9277">MKGFNDELVDNQVAPTTSANVIFDQDTNTYSYEVGFLGAGIYSLGYSCNADDDVENSLEDFLIYQAQQNISVVKSETTEANFTE</sequence>
<evidence type="ECO:0000313" key="2">
    <source>
        <dbReference type="Proteomes" id="UP000031666"/>
    </source>
</evidence>
<name>A0A0B8QGX6_9VIBR</name>
<reference evidence="1 2" key="1">
    <citation type="submission" date="2015-01" db="EMBL/GenBank/DDBJ databases">
        <title>Vibrio sp. C94 JCM 19241 whole genome shotgun sequence.</title>
        <authorList>
            <person name="Sawabe T."/>
            <person name="Meirelles P."/>
            <person name="Feng G."/>
            <person name="Sayaka M."/>
            <person name="Hattori M."/>
            <person name="Ohkuma M."/>
        </authorList>
    </citation>
    <scope>NUCLEOTIDE SEQUENCE [LARGE SCALE GENOMIC DNA]</scope>
    <source>
        <strain evidence="2">JCM 19241</strain>
    </source>
</reference>